<proteinExistence type="predicted"/>
<keyword evidence="3" id="KW-1185">Reference proteome</keyword>
<evidence type="ECO:0000256" key="1">
    <source>
        <dbReference type="SAM" id="Phobius"/>
    </source>
</evidence>
<protein>
    <submittedName>
        <fullName evidence="2">Uncharacterized protein</fullName>
    </submittedName>
</protein>
<keyword evidence="1" id="KW-0472">Membrane</keyword>
<accession>A0ABV0B2K4</accession>
<evidence type="ECO:0000313" key="2">
    <source>
        <dbReference type="EMBL" id="MEN3541041.1"/>
    </source>
</evidence>
<evidence type="ECO:0000313" key="3">
    <source>
        <dbReference type="Proteomes" id="UP001447516"/>
    </source>
</evidence>
<reference evidence="2 3" key="1">
    <citation type="submission" date="2024-05" db="EMBL/GenBank/DDBJ databases">
        <title>Microbispora sp.ZYX-F-249.</title>
        <authorList>
            <person name="Xie H."/>
        </authorList>
    </citation>
    <scope>NUCLEOTIDE SEQUENCE [LARGE SCALE GENOMIC DNA]</scope>
    <source>
        <strain evidence="2 3">ZYX-F-249</strain>
    </source>
</reference>
<sequence length="287" mass="32185">MEWWKLGLEYTKVLFSWPLILFLIVFLLRKPIGEFLLKRNFEAEGAGMRVRVGSAEAAAGEALGYAAQISKADVGDSTYAETDGSPRREAERRRAMEQVLAEGARLGWEWAQSGQDKPPAVVVHWNADGTPRVLALPRSTVLDEEVRASRASNTYFHMLMANLQVAYPGLAVIAENIDHEGPEGMIRIGEFAADLLVEYHELPSKKLSVDQVKRAHSVCVGRILPTLLVTNLEVPNETFKVLQRLNATARSRLYVTSWRDPSQNEELKQVVELMISDTFRNPLRNEG</sequence>
<keyword evidence="1" id="KW-1133">Transmembrane helix</keyword>
<feature type="transmembrane region" description="Helical" evidence="1">
    <location>
        <begin position="12"/>
        <end position="29"/>
    </location>
</feature>
<dbReference type="RefSeq" id="WP_346230873.1">
    <property type="nucleotide sequence ID" value="NZ_JBDJAW010000070.1"/>
</dbReference>
<keyword evidence="1" id="KW-0812">Transmembrane</keyword>
<name>A0ABV0B2K4_9ACTN</name>
<dbReference type="EMBL" id="JBDJAW010000070">
    <property type="protein sequence ID" value="MEN3541041.1"/>
    <property type="molecule type" value="Genomic_DNA"/>
</dbReference>
<comment type="caution">
    <text evidence="2">The sequence shown here is derived from an EMBL/GenBank/DDBJ whole genome shotgun (WGS) entry which is preliminary data.</text>
</comment>
<dbReference type="Proteomes" id="UP001447516">
    <property type="component" value="Unassembled WGS sequence"/>
</dbReference>
<organism evidence="2 3">
    <name type="scientific">Microbispora maris</name>
    <dbReference type="NCBI Taxonomy" id="3144104"/>
    <lineage>
        <taxon>Bacteria</taxon>
        <taxon>Bacillati</taxon>
        <taxon>Actinomycetota</taxon>
        <taxon>Actinomycetes</taxon>
        <taxon>Streptosporangiales</taxon>
        <taxon>Streptosporangiaceae</taxon>
        <taxon>Microbispora</taxon>
    </lineage>
</organism>
<gene>
    <name evidence="2" type="ORF">AAH991_38415</name>
</gene>